<evidence type="ECO:0000313" key="2">
    <source>
        <dbReference type="Proteomes" id="UP000824145"/>
    </source>
</evidence>
<proteinExistence type="predicted"/>
<reference evidence="1" key="1">
    <citation type="submission" date="2020-10" db="EMBL/GenBank/DDBJ databases">
        <authorList>
            <person name="Gilroy R."/>
        </authorList>
    </citation>
    <scope>NUCLEOTIDE SEQUENCE</scope>
    <source>
        <strain evidence="1">9366</strain>
    </source>
</reference>
<sequence length="563" mass="60406">MKRLAKLALVLVVAVLALTFVLTACEEFEWGPVGDCDPEAQVSGNGSVAVAQGNTVYFVNGKADLSAITVAEDNWFGKAGYKGSIMKGTLKEDGSVAGAEVVVPKMFYNGQADGGLYVFGNWIYYTSPSTDTNSEGTVLTSRQVFFRTKTDGTETQQIAAVAANTYEYLFTPSGLFYYNSSNGQIVKVAYSESAVGASSVIAEDVTDVMFVKDGEYAYGENRSSDMFFYTKAGDTKNDADVLYGNRVYACNYEGKSVLLIDNTTYVPEGAVAAQYQYTVTLLDYTIEDGGVALFYSRTPGSSSVSLARTATAAYKVTPAAIAEGGEGAILDAAAERVLAYSALSSVTAVSFDYGVLQADSSNALYRYYCENDAPVKKCLTVDEKGEPAAMEGAPTIIAVRDEEANASNNDVAGKYMYYTVSSVLYKLNLDTGSALGSIMDSTQETVSTDYISASFITRTVENKTVDYLFFDNGVAANYTSVVALSSLDYAVEGGEWMIKSVLASGYWTVGEEGCPDKNYAVDEEGIYTLTDPEDSSATVQTTRPLPKYMEEKDKATYISAYGA</sequence>
<comment type="caution">
    <text evidence="1">The sequence shown here is derived from an EMBL/GenBank/DDBJ whole genome shotgun (WGS) entry which is preliminary data.</text>
</comment>
<name>A0A9D1SKI6_9FIRM</name>
<dbReference type="AlphaFoldDB" id="A0A9D1SKI6"/>
<organism evidence="1 2">
    <name type="scientific">Candidatus Caccalectryoclostridium excrementigallinarum</name>
    <dbReference type="NCBI Taxonomy" id="2840710"/>
    <lineage>
        <taxon>Bacteria</taxon>
        <taxon>Bacillati</taxon>
        <taxon>Bacillota</taxon>
        <taxon>Clostridia</taxon>
        <taxon>Christensenellales</taxon>
        <taxon>Christensenellaceae</taxon>
        <taxon>Christensenellaceae incertae sedis</taxon>
        <taxon>Candidatus Caccalectryoclostridium</taxon>
    </lineage>
</organism>
<dbReference type="PROSITE" id="PS51257">
    <property type="entry name" value="PROKAR_LIPOPROTEIN"/>
    <property type="match status" value="1"/>
</dbReference>
<accession>A0A9D1SKI6</accession>
<dbReference type="Proteomes" id="UP000824145">
    <property type="component" value="Unassembled WGS sequence"/>
</dbReference>
<gene>
    <name evidence="1" type="ORF">IAB07_04590</name>
</gene>
<dbReference type="EMBL" id="DVNJ01000024">
    <property type="protein sequence ID" value="HIU63023.1"/>
    <property type="molecule type" value="Genomic_DNA"/>
</dbReference>
<protein>
    <submittedName>
        <fullName evidence="1">DUF5050 domain-containing protein</fullName>
    </submittedName>
</protein>
<evidence type="ECO:0000313" key="1">
    <source>
        <dbReference type="EMBL" id="HIU63023.1"/>
    </source>
</evidence>
<reference evidence="1" key="2">
    <citation type="journal article" date="2021" name="PeerJ">
        <title>Extensive microbial diversity within the chicken gut microbiome revealed by metagenomics and culture.</title>
        <authorList>
            <person name="Gilroy R."/>
            <person name="Ravi A."/>
            <person name="Getino M."/>
            <person name="Pursley I."/>
            <person name="Horton D.L."/>
            <person name="Alikhan N.F."/>
            <person name="Baker D."/>
            <person name="Gharbi K."/>
            <person name="Hall N."/>
            <person name="Watson M."/>
            <person name="Adriaenssens E.M."/>
            <person name="Foster-Nyarko E."/>
            <person name="Jarju S."/>
            <person name="Secka A."/>
            <person name="Antonio M."/>
            <person name="Oren A."/>
            <person name="Chaudhuri R.R."/>
            <person name="La Ragione R."/>
            <person name="Hildebrand F."/>
            <person name="Pallen M.J."/>
        </authorList>
    </citation>
    <scope>NUCLEOTIDE SEQUENCE</scope>
    <source>
        <strain evidence="1">9366</strain>
    </source>
</reference>